<dbReference type="PANTHER" id="PTHR43066">
    <property type="entry name" value="RHOMBOID-RELATED PROTEIN"/>
    <property type="match status" value="1"/>
</dbReference>
<feature type="domain" description="Peptidase S54 rhomboid" evidence="6">
    <location>
        <begin position="56"/>
        <end position="181"/>
    </location>
</feature>
<dbReference type="SUPFAM" id="SSF46934">
    <property type="entry name" value="UBA-like"/>
    <property type="match status" value="1"/>
</dbReference>
<comment type="subcellular location">
    <subcellularLocation>
        <location evidence="1">Membrane</location>
        <topology evidence="1">Multi-pass membrane protein</topology>
    </subcellularLocation>
</comment>
<evidence type="ECO:0000313" key="7">
    <source>
        <dbReference type="EMBL" id="CAJ1068263.1"/>
    </source>
</evidence>
<evidence type="ECO:0000256" key="5">
    <source>
        <dbReference type="SAM" id="Phobius"/>
    </source>
</evidence>
<dbReference type="Gene3D" id="1.20.1540.10">
    <property type="entry name" value="Rhomboid-like"/>
    <property type="match status" value="1"/>
</dbReference>
<evidence type="ECO:0000256" key="2">
    <source>
        <dbReference type="ARBA" id="ARBA00022692"/>
    </source>
</evidence>
<protein>
    <submittedName>
        <fullName evidence="7">Rhomboid domain-containing protein 3</fullName>
    </submittedName>
</protein>
<dbReference type="GO" id="GO:0016020">
    <property type="term" value="C:membrane"/>
    <property type="evidence" value="ECO:0007669"/>
    <property type="project" value="UniProtKB-SubCell"/>
</dbReference>
<reference evidence="7" key="1">
    <citation type="submission" date="2023-08" db="EMBL/GenBank/DDBJ databases">
        <authorList>
            <person name="Alioto T."/>
            <person name="Alioto T."/>
            <person name="Gomez Garrido J."/>
        </authorList>
    </citation>
    <scope>NUCLEOTIDE SEQUENCE</scope>
</reference>
<gene>
    <name evidence="7" type="ORF">XNOV1_A019805</name>
</gene>
<organism evidence="7 8">
    <name type="scientific">Xyrichtys novacula</name>
    <name type="common">Pearly razorfish</name>
    <name type="synonym">Hemipteronotus novacula</name>
    <dbReference type="NCBI Taxonomy" id="13765"/>
    <lineage>
        <taxon>Eukaryota</taxon>
        <taxon>Metazoa</taxon>
        <taxon>Chordata</taxon>
        <taxon>Craniata</taxon>
        <taxon>Vertebrata</taxon>
        <taxon>Euteleostomi</taxon>
        <taxon>Actinopterygii</taxon>
        <taxon>Neopterygii</taxon>
        <taxon>Teleostei</taxon>
        <taxon>Neoteleostei</taxon>
        <taxon>Acanthomorphata</taxon>
        <taxon>Eupercaria</taxon>
        <taxon>Labriformes</taxon>
        <taxon>Labridae</taxon>
        <taxon>Xyrichtys</taxon>
    </lineage>
</organism>
<feature type="transmembrane region" description="Helical" evidence="5">
    <location>
        <begin position="91"/>
        <end position="113"/>
    </location>
</feature>
<dbReference type="SUPFAM" id="SSF144091">
    <property type="entry name" value="Rhomboid-like"/>
    <property type="match status" value="1"/>
</dbReference>
<keyword evidence="8" id="KW-1185">Reference proteome</keyword>
<feature type="transmembrane region" description="Helical" evidence="5">
    <location>
        <begin position="149"/>
        <end position="173"/>
    </location>
</feature>
<dbReference type="AlphaFoldDB" id="A0AAV1G460"/>
<proteinExistence type="predicted"/>
<evidence type="ECO:0000256" key="3">
    <source>
        <dbReference type="ARBA" id="ARBA00022989"/>
    </source>
</evidence>
<dbReference type="InterPro" id="IPR022764">
    <property type="entry name" value="Peptidase_S54_rhomboid_dom"/>
</dbReference>
<dbReference type="InterPro" id="IPR035952">
    <property type="entry name" value="Rhomboid-like_sf"/>
</dbReference>
<dbReference type="Proteomes" id="UP001178508">
    <property type="component" value="Chromosome 12"/>
</dbReference>
<evidence type="ECO:0000259" key="6">
    <source>
        <dbReference type="Pfam" id="PF01694"/>
    </source>
</evidence>
<keyword evidence="3 5" id="KW-1133">Transmembrane helix</keyword>
<accession>A0AAV1G460</accession>
<evidence type="ECO:0000256" key="4">
    <source>
        <dbReference type="ARBA" id="ARBA00023136"/>
    </source>
</evidence>
<sequence>MMFGRMTSVWFWFGSDRPGFCVGTCGLITLMLLMYVGGIQASLSVGPGGEFPRIRDVFLYAFSHDDSPSLMVSVVFLLGVGPCQERRWGTLAFLSLSILTLFLLPFIYTLVLFIGVGDASRICGYSAIQLALFTAQCRQVAQRRLLRCLPVWFLPWLLLLIGLLLLPGTPALLHFCTICIGHNYHQPFIVTLQELEGFRVLDRIPNWAYISVSSGLRLPTYSTSKRSCPRMVSVDQAAAPPVRDPSFFNHHPHEYPAPAWAMAESAAQSEADVLEEQMLRAGILASLQDAPDNPDAKVEVPKSSVSSLRLQQLEKMGFPTEKAVVALAASKQLDGAISLLIDDSIGEQAVVISKGKTPQPPQST</sequence>
<evidence type="ECO:0000256" key="1">
    <source>
        <dbReference type="ARBA" id="ARBA00004141"/>
    </source>
</evidence>
<keyword evidence="4 5" id="KW-0472">Membrane</keyword>
<dbReference type="Pfam" id="PF01694">
    <property type="entry name" value="Rhomboid"/>
    <property type="match status" value="1"/>
</dbReference>
<dbReference type="PANTHER" id="PTHR43066:SF16">
    <property type="entry name" value="RHOMBOID DOMAIN-CONTAINING PROTEIN 3"/>
    <property type="match status" value="1"/>
</dbReference>
<evidence type="ECO:0000313" key="8">
    <source>
        <dbReference type="Proteomes" id="UP001178508"/>
    </source>
</evidence>
<name>A0AAV1G460_XYRNO</name>
<dbReference type="GO" id="GO:0004252">
    <property type="term" value="F:serine-type endopeptidase activity"/>
    <property type="evidence" value="ECO:0007669"/>
    <property type="project" value="InterPro"/>
</dbReference>
<dbReference type="EMBL" id="OY660875">
    <property type="protein sequence ID" value="CAJ1068263.1"/>
    <property type="molecule type" value="Genomic_DNA"/>
</dbReference>
<keyword evidence="2 5" id="KW-0812">Transmembrane</keyword>
<dbReference type="InterPro" id="IPR009060">
    <property type="entry name" value="UBA-like_sf"/>
</dbReference>